<evidence type="ECO:0000256" key="7">
    <source>
        <dbReference type="ARBA" id="ARBA00078989"/>
    </source>
</evidence>
<dbReference type="GO" id="GO:0012510">
    <property type="term" value="C:trans-Golgi network transport vesicle membrane"/>
    <property type="evidence" value="ECO:0007669"/>
    <property type="project" value="TreeGrafter"/>
</dbReference>
<proteinExistence type="predicted"/>
<dbReference type="Gene3D" id="3.10.20.90">
    <property type="entry name" value="Phosphatidylinositol 3-kinase Catalytic Subunit, Chain A, domain 1"/>
    <property type="match status" value="1"/>
</dbReference>
<feature type="coiled-coil region" evidence="9">
    <location>
        <begin position="165"/>
        <end position="228"/>
    </location>
</feature>
<protein>
    <recommendedName>
        <fullName evidence="6">Ras association domain-containing protein 9</fullName>
    </recommendedName>
    <alternativeName>
        <fullName evidence="7">PAM COOH-terminal interactor protein 1</fullName>
    </alternativeName>
    <alternativeName>
        <fullName evidence="8">Peptidylglycine alpha-amidating monooxygenase COOH-terminal interactor</fullName>
    </alternativeName>
</protein>
<evidence type="ECO:0000256" key="1">
    <source>
        <dbReference type="ARBA" id="ARBA00004177"/>
    </source>
</evidence>
<dbReference type="FunFam" id="3.10.20.90:FF:000113">
    <property type="entry name" value="ras association domain-containing protein 9"/>
    <property type="match status" value="1"/>
</dbReference>
<evidence type="ECO:0000313" key="13">
    <source>
        <dbReference type="Proteomes" id="UP000018936"/>
    </source>
</evidence>
<evidence type="ECO:0000256" key="5">
    <source>
        <dbReference type="ARBA" id="ARBA00065441"/>
    </source>
</evidence>
<dbReference type="PANTHER" id="PTHR15286:SF10">
    <property type="entry name" value="RAS ASSOCIATION DOMAIN-CONTAINING PROTEIN 9"/>
    <property type="match status" value="1"/>
</dbReference>
<organism evidence="12 13">
    <name type="scientific">Ophiophagus hannah</name>
    <name type="common">King cobra</name>
    <name type="synonym">Naja hannah</name>
    <dbReference type="NCBI Taxonomy" id="8665"/>
    <lineage>
        <taxon>Eukaryota</taxon>
        <taxon>Metazoa</taxon>
        <taxon>Chordata</taxon>
        <taxon>Craniata</taxon>
        <taxon>Vertebrata</taxon>
        <taxon>Euteleostomi</taxon>
        <taxon>Lepidosauria</taxon>
        <taxon>Squamata</taxon>
        <taxon>Bifurcata</taxon>
        <taxon>Unidentata</taxon>
        <taxon>Episquamata</taxon>
        <taxon>Toxicofera</taxon>
        <taxon>Serpentes</taxon>
        <taxon>Colubroidea</taxon>
        <taxon>Elapidae</taxon>
        <taxon>Elapinae</taxon>
        <taxon>Ophiophagus</taxon>
    </lineage>
</organism>
<dbReference type="SUPFAM" id="SSF54236">
    <property type="entry name" value="Ubiquitin-like"/>
    <property type="match status" value="1"/>
</dbReference>
<feature type="domain" description="Ras-associating" evidence="11">
    <location>
        <begin position="36"/>
        <end position="130"/>
    </location>
</feature>
<evidence type="ECO:0000256" key="6">
    <source>
        <dbReference type="ARBA" id="ARBA00073476"/>
    </source>
</evidence>
<comment type="subunit">
    <text evidence="5">Interacts with PAM.</text>
</comment>
<dbReference type="InterPro" id="IPR000159">
    <property type="entry name" value="RA_dom"/>
</dbReference>
<evidence type="ECO:0000259" key="11">
    <source>
        <dbReference type="PROSITE" id="PS50200"/>
    </source>
</evidence>
<evidence type="ECO:0000256" key="9">
    <source>
        <dbReference type="SAM" id="Coils"/>
    </source>
</evidence>
<feature type="region of interest" description="Disordered" evidence="10">
    <location>
        <begin position="299"/>
        <end position="324"/>
    </location>
</feature>
<dbReference type="SMART" id="SM00314">
    <property type="entry name" value="RA"/>
    <property type="match status" value="1"/>
</dbReference>
<evidence type="ECO:0000256" key="4">
    <source>
        <dbReference type="ARBA" id="ARBA00053167"/>
    </source>
</evidence>
<evidence type="ECO:0000256" key="2">
    <source>
        <dbReference type="ARBA" id="ARBA00022753"/>
    </source>
</evidence>
<reference evidence="12 13" key="1">
    <citation type="journal article" date="2013" name="Proc. Natl. Acad. Sci. U.S.A.">
        <title>The king cobra genome reveals dynamic gene evolution and adaptation in the snake venom system.</title>
        <authorList>
            <person name="Vonk F.J."/>
            <person name="Casewell N.R."/>
            <person name="Henkel C.V."/>
            <person name="Heimberg A.M."/>
            <person name="Jansen H.J."/>
            <person name="McCleary R.J."/>
            <person name="Kerkkamp H.M."/>
            <person name="Vos R.A."/>
            <person name="Guerreiro I."/>
            <person name="Calvete J.J."/>
            <person name="Wuster W."/>
            <person name="Woods A.E."/>
            <person name="Logan J.M."/>
            <person name="Harrison R.A."/>
            <person name="Castoe T.A."/>
            <person name="de Koning A.P."/>
            <person name="Pollock D.D."/>
            <person name="Yandell M."/>
            <person name="Calderon D."/>
            <person name="Renjifo C."/>
            <person name="Currier R.B."/>
            <person name="Salgado D."/>
            <person name="Pla D."/>
            <person name="Sanz L."/>
            <person name="Hyder A.S."/>
            <person name="Ribeiro J.M."/>
            <person name="Arntzen J.W."/>
            <person name="van den Thillart G.E."/>
            <person name="Boetzer M."/>
            <person name="Pirovano W."/>
            <person name="Dirks R.P."/>
            <person name="Spaink H.P."/>
            <person name="Duboule D."/>
            <person name="McGlinn E."/>
            <person name="Kini R.M."/>
            <person name="Richardson M.K."/>
        </authorList>
    </citation>
    <scope>NUCLEOTIDE SEQUENCE</scope>
    <source>
        <tissue evidence="12">Blood</tissue>
    </source>
</reference>
<feature type="region of interest" description="Disordered" evidence="10">
    <location>
        <begin position="418"/>
        <end position="449"/>
    </location>
</feature>
<comment type="caution">
    <text evidence="12">The sequence shown here is derived from an EMBL/GenBank/DDBJ whole genome shotgun (WGS) entry which is preliminary data.</text>
</comment>
<dbReference type="AlphaFoldDB" id="V8NJ28"/>
<dbReference type="GO" id="GO:0005829">
    <property type="term" value="C:cytosol"/>
    <property type="evidence" value="ECO:0007669"/>
    <property type="project" value="UniProtKB-ARBA"/>
</dbReference>
<comment type="function">
    <text evidence="4">May play a role in regulating vesicuar trafficking in cells.</text>
</comment>
<comment type="subcellular location">
    <subcellularLocation>
        <location evidence="1">Endosome</location>
    </subcellularLocation>
</comment>
<keyword evidence="2" id="KW-0967">Endosome</keyword>
<dbReference type="Proteomes" id="UP000018936">
    <property type="component" value="Unassembled WGS sequence"/>
</dbReference>
<dbReference type="EMBL" id="AZIM01003335">
    <property type="protein sequence ID" value="ETE62294.1"/>
    <property type="molecule type" value="Genomic_DNA"/>
</dbReference>
<dbReference type="PROSITE" id="PS50200">
    <property type="entry name" value="RA"/>
    <property type="match status" value="1"/>
</dbReference>
<dbReference type="InterPro" id="IPR033593">
    <property type="entry name" value="N-RASSF"/>
</dbReference>
<keyword evidence="3 9" id="KW-0175">Coiled coil</keyword>
<evidence type="ECO:0000256" key="3">
    <source>
        <dbReference type="ARBA" id="ARBA00023054"/>
    </source>
</evidence>
<dbReference type="GO" id="GO:0055037">
    <property type="term" value="C:recycling endosome"/>
    <property type="evidence" value="ECO:0007669"/>
    <property type="project" value="TreeGrafter"/>
</dbReference>
<keyword evidence="13" id="KW-1185">Reference proteome</keyword>
<dbReference type="PANTHER" id="PTHR15286">
    <property type="entry name" value="RAS-ASSOCIATING DOMAIN CONTAINING PROTEIN"/>
    <property type="match status" value="1"/>
</dbReference>
<name>V8NJ28_OPHHA</name>
<dbReference type="GO" id="GO:0007165">
    <property type="term" value="P:signal transduction"/>
    <property type="evidence" value="ECO:0007669"/>
    <property type="project" value="InterPro"/>
</dbReference>
<dbReference type="InterPro" id="IPR029071">
    <property type="entry name" value="Ubiquitin-like_domsf"/>
</dbReference>
<evidence type="ECO:0000313" key="12">
    <source>
        <dbReference type="EMBL" id="ETE62294.1"/>
    </source>
</evidence>
<dbReference type="OrthoDB" id="10034447at2759"/>
<feature type="compositionally biased region" description="Polar residues" evidence="10">
    <location>
        <begin position="427"/>
        <end position="437"/>
    </location>
</feature>
<evidence type="ECO:0000256" key="8">
    <source>
        <dbReference type="ARBA" id="ARBA00081630"/>
    </source>
</evidence>
<accession>V8NJ28</accession>
<feature type="non-terminal residue" evidence="12">
    <location>
        <position position="1"/>
    </location>
</feature>
<sequence>MMKFYYNLEFTQSYNLAYKIFYFFNFRSSVKEMASSEHEIIVWVCQEEKIVSGLTKHTTCMEVVEALLEEHQTTLAEKRFLFGECKDYCIIEKWRGSERVLPPLTKMLRLWKAWGEEQPNLHFVLVKADAFLPLPLWRTSEAKIVPNLEMHMDLSPANYMKMLSLDKQKRILRKTFKKLAKIKQEGVLQERDNIETLIHLILSQDHTIHQQINRMKELDMEIEECEAKFHLDQLENDGENYVQESYLMSSCSSSEQLMEMPHNHQQESSNKYDGILQVEEGLRHHKLMIEKLSAEIEQEVKESEKNGNIQKEEASKGEVENTDLESVKNELERSMKDALRIHSQLNCIEQELKYQDLMLQRKEKEYELLVEELSGLHAKDKNVFRYPTSEEEMKDNETGTCTKNFPGPDLLQKMTNLDLNDTDSDTGISSTHSQDSETAIGDTLVCPHS</sequence>
<gene>
    <name evidence="12" type="primary">RASSF9</name>
    <name evidence="12" type="ORF">L345_11948</name>
</gene>
<evidence type="ECO:0000256" key="10">
    <source>
        <dbReference type="SAM" id="MobiDB-lite"/>
    </source>
</evidence>